<dbReference type="SUPFAM" id="SSF46785">
    <property type="entry name" value="Winged helix' DNA-binding domain"/>
    <property type="match status" value="1"/>
</dbReference>
<dbReference type="InterPro" id="IPR036390">
    <property type="entry name" value="WH_DNA-bd_sf"/>
</dbReference>
<dbReference type="RefSeq" id="WP_210060329.1">
    <property type="nucleotide sequence ID" value="NZ_JAGGLJ010000004.1"/>
</dbReference>
<protein>
    <submittedName>
        <fullName evidence="7">Fe2+ or Zn2+ uptake regulation protein</fullName>
    </submittedName>
</protein>
<keyword evidence="8" id="KW-1185">Reference proteome</keyword>
<evidence type="ECO:0000256" key="5">
    <source>
        <dbReference type="ARBA" id="ARBA00023125"/>
    </source>
</evidence>
<evidence type="ECO:0000256" key="1">
    <source>
        <dbReference type="ARBA" id="ARBA00007957"/>
    </source>
</evidence>
<keyword evidence="4" id="KW-0805">Transcription regulation</keyword>
<dbReference type="CDD" id="cd07153">
    <property type="entry name" value="Fur_like"/>
    <property type="match status" value="1"/>
</dbReference>
<gene>
    <name evidence="7" type="ORF">J2Z71_000548</name>
</gene>
<dbReference type="InterPro" id="IPR036388">
    <property type="entry name" value="WH-like_DNA-bd_sf"/>
</dbReference>
<dbReference type="InterPro" id="IPR043135">
    <property type="entry name" value="Fur_C"/>
</dbReference>
<dbReference type="Pfam" id="PF01475">
    <property type="entry name" value="FUR"/>
    <property type="match status" value="1"/>
</dbReference>
<dbReference type="PANTHER" id="PTHR33202:SF8">
    <property type="entry name" value="PEROXIDE-RESPONSIVE REPRESSOR PERR"/>
    <property type="match status" value="1"/>
</dbReference>
<dbReference type="InterPro" id="IPR002481">
    <property type="entry name" value="FUR"/>
</dbReference>
<keyword evidence="5" id="KW-0238">DNA-binding</keyword>
<name>A0ABS4KB90_9FIRM</name>
<dbReference type="EMBL" id="JAGGLJ010000004">
    <property type="protein sequence ID" value="MBP2025023.1"/>
    <property type="molecule type" value="Genomic_DNA"/>
</dbReference>
<dbReference type="Proteomes" id="UP001519306">
    <property type="component" value="Unassembled WGS sequence"/>
</dbReference>
<organism evidence="7 8">
    <name type="scientific">Peptoniphilus stercorisuis</name>
    <dbReference type="NCBI Taxonomy" id="1436965"/>
    <lineage>
        <taxon>Bacteria</taxon>
        <taxon>Bacillati</taxon>
        <taxon>Bacillota</taxon>
        <taxon>Tissierellia</taxon>
        <taxon>Tissierellales</taxon>
        <taxon>Peptoniphilaceae</taxon>
        <taxon>Peptoniphilus</taxon>
    </lineage>
</organism>
<evidence type="ECO:0000256" key="6">
    <source>
        <dbReference type="ARBA" id="ARBA00023163"/>
    </source>
</evidence>
<dbReference type="PANTHER" id="PTHR33202">
    <property type="entry name" value="ZINC UPTAKE REGULATION PROTEIN"/>
    <property type="match status" value="1"/>
</dbReference>
<proteinExistence type="inferred from homology"/>
<evidence type="ECO:0000313" key="7">
    <source>
        <dbReference type="EMBL" id="MBP2025023.1"/>
    </source>
</evidence>
<evidence type="ECO:0000256" key="2">
    <source>
        <dbReference type="ARBA" id="ARBA00022491"/>
    </source>
</evidence>
<sequence length="137" mass="15573">MKEILKDNNLKVTKGRLEVLRLLDKSSTPLSVEEIYKNISRESCRSLTTAYRIVNQLEDAHIIRKALSQNSISYYELSINSHKHYIVCSICGKITPIDHCPIEPLENLVEKETGYKITGHIIELSGVCPDCSKKEEV</sequence>
<comment type="similarity">
    <text evidence="1">Belongs to the Fur family.</text>
</comment>
<dbReference type="Gene3D" id="3.30.1490.190">
    <property type="match status" value="1"/>
</dbReference>
<keyword evidence="3" id="KW-0862">Zinc</keyword>
<evidence type="ECO:0000256" key="3">
    <source>
        <dbReference type="ARBA" id="ARBA00022833"/>
    </source>
</evidence>
<comment type="caution">
    <text evidence="7">The sequence shown here is derived from an EMBL/GenBank/DDBJ whole genome shotgun (WGS) entry which is preliminary data.</text>
</comment>
<dbReference type="Gene3D" id="1.10.10.10">
    <property type="entry name" value="Winged helix-like DNA-binding domain superfamily/Winged helix DNA-binding domain"/>
    <property type="match status" value="1"/>
</dbReference>
<evidence type="ECO:0000313" key="8">
    <source>
        <dbReference type="Proteomes" id="UP001519306"/>
    </source>
</evidence>
<accession>A0ABS4KB90</accession>
<keyword evidence="6" id="KW-0804">Transcription</keyword>
<reference evidence="7 8" key="1">
    <citation type="submission" date="2021-03" db="EMBL/GenBank/DDBJ databases">
        <title>Genomic Encyclopedia of Type Strains, Phase IV (KMG-IV): sequencing the most valuable type-strain genomes for metagenomic binning, comparative biology and taxonomic classification.</title>
        <authorList>
            <person name="Goeker M."/>
        </authorList>
    </citation>
    <scope>NUCLEOTIDE SEQUENCE [LARGE SCALE GENOMIC DNA]</scope>
    <source>
        <strain evidence="7 8">DSM 27563</strain>
    </source>
</reference>
<evidence type="ECO:0000256" key="4">
    <source>
        <dbReference type="ARBA" id="ARBA00023015"/>
    </source>
</evidence>
<keyword evidence="2" id="KW-0678">Repressor</keyword>